<evidence type="ECO:0000256" key="1">
    <source>
        <dbReference type="ARBA" id="ARBA00001974"/>
    </source>
</evidence>
<dbReference type="GO" id="GO:0004499">
    <property type="term" value="F:N,N-dimethylaniline monooxygenase activity"/>
    <property type="evidence" value="ECO:0007669"/>
    <property type="project" value="InterPro"/>
</dbReference>
<dbReference type="PANTHER" id="PTHR43872">
    <property type="entry name" value="MONOOXYGENASE, PUTATIVE (AFU_ORTHOLOGUE AFUA_8G02570)-RELATED"/>
    <property type="match status" value="1"/>
</dbReference>
<gene>
    <name evidence="8" type="ORF">E7Z59_11810</name>
</gene>
<dbReference type="AlphaFoldDB" id="A0A4S3LY23"/>
<dbReference type="RefSeq" id="WP_136336552.1">
    <property type="nucleotide sequence ID" value="NZ_QXMP01000006.1"/>
</dbReference>
<sequence>MTPNAEAVKALDVIIIGAGLSGIGAAYHLQDKCPDKNYAIFEAREQMGGTWDLFKYPGIRSDSDMYTLGFSFNPWEDPQAIADGPSILKYIKSTAAKFGIDKHIRYDHKVIKAYWQEDSATWEITVLHNDQSQTTYTTRFLFICSGYYDYDQGYDPLKEKASVFNGPVIHPQHWPEGLDYTDKKIVVIGSGATAVTLVPELAKKASHVYMLQRSPTYILNLPREDKIANRLKKIFPKSWAHSMARWKNILFSLGLYQASRKWPGKIKNFIASQVKEQLGEGVNMKHFAPRYNPWDQRLCLVPDNDLFKALKKGEASMVTDTIAEFLPQGIKLNSGEVLDADIIITATGLKIKLMGGMELQKNGNPVDTSQLHVYRGVMFSDIPNMAIAVGYTNASWTLKCDLNGQYVARLLGYMDSHGYTTCTPRFDHQKYDSEPLLDFDAGYIKRALDVLPKQGSEHPWKIYQNYLKDMWTLKYSKLSDNSLEFK</sequence>
<evidence type="ECO:0000256" key="2">
    <source>
        <dbReference type="ARBA" id="ARBA00010139"/>
    </source>
</evidence>
<dbReference type="SUPFAM" id="SSF51905">
    <property type="entry name" value="FAD/NAD(P)-binding domain"/>
    <property type="match status" value="1"/>
</dbReference>
<evidence type="ECO:0000256" key="7">
    <source>
        <dbReference type="ARBA" id="ARBA00023033"/>
    </source>
</evidence>
<dbReference type="GO" id="GO:0050661">
    <property type="term" value="F:NADP binding"/>
    <property type="evidence" value="ECO:0007669"/>
    <property type="project" value="InterPro"/>
</dbReference>
<organism evidence="8 9">
    <name type="scientific">Robertkochia marina</name>
    <dbReference type="NCBI Taxonomy" id="1227945"/>
    <lineage>
        <taxon>Bacteria</taxon>
        <taxon>Pseudomonadati</taxon>
        <taxon>Bacteroidota</taxon>
        <taxon>Flavobacteriia</taxon>
        <taxon>Flavobacteriales</taxon>
        <taxon>Flavobacteriaceae</taxon>
        <taxon>Robertkochia</taxon>
    </lineage>
</organism>
<comment type="cofactor">
    <cofactor evidence="1">
        <name>FAD</name>
        <dbReference type="ChEBI" id="CHEBI:57692"/>
    </cofactor>
</comment>
<dbReference type="InterPro" id="IPR036188">
    <property type="entry name" value="FAD/NAD-bd_sf"/>
</dbReference>
<comment type="similarity">
    <text evidence="2">Belongs to the FAD-binding monooxygenase family.</text>
</comment>
<keyword evidence="3" id="KW-0285">Flavoprotein</keyword>
<dbReference type="GO" id="GO:0050660">
    <property type="term" value="F:flavin adenine dinucleotide binding"/>
    <property type="evidence" value="ECO:0007669"/>
    <property type="project" value="InterPro"/>
</dbReference>
<dbReference type="FunFam" id="3.50.50.60:FF:000228">
    <property type="entry name" value="FAD-containing monooxygenase EthA"/>
    <property type="match status" value="1"/>
</dbReference>
<evidence type="ECO:0000256" key="3">
    <source>
        <dbReference type="ARBA" id="ARBA00022630"/>
    </source>
</evidence>
<dbReference type="Pfam" id="PF00743">
    <property type="entry name" value="FMO-like"/>
    <property type="match status" value="1"/>
</dbReference>
<reference evidence="8 9" key="1">
    <citation type="submission" date="2019-04" db="EMBL/GenBank/DDBJ databases">
        <title>Draft genome sequence of Robertkochia marina CC-AMO-30D.</title>
        <authorList>
            <person name="Hameed A."/>
            <person name="Lin S.-Y."/>
            <person name="Shahina M."/>
            <person name="Lai W.-A."/>
            <person name="Young C.-C."/>
        </authorList>
    </citation>
    <scope>NUCLEOTIDE SEQUENCE [LARGE SCALE GENOMIC DNA]</scope>
    <source>
        <strain evidence="8 9">CC-AMO-30D</strain>
    </source>
</reference>
<keyword evidence="7" id="KW-0503">Monooxygenase</keyword>
<keyword evidence="5" id="KW-0521">NADP</keyword>
<proteinExistence type="inferred from homology"/>
<dbReference type="PANTHER" id="PTHR43872:SF1">
    <property type="entry name" value="MONOOXYGENASE, PUTATIVE (AFU_ORTHOLOGUE AFUA_8G02570)-RELATED"/>
    <property type="match status" value="1"/>
</dbReference>
<keyword evidence="4" id="KW-0274">FAD</keyword>
<keyword evidence="6" id="KW-0560">Oxidoreductase</keyword>
<dbReference type="Gene3D" id="3.50.50.60">
    <property type="entry name" value="FAD/NAD(P)-binding domain"/>
    <property type="match status" value="3"/>
</dbReference>
<dbReference type="InterPro" id="IPR020946">
    <property type="entry name" value="Flavin_mOase-like"/>
</dbReference>
<dbReference type="InterPro" id="IPR051820">
    <property type="entry name" value="FAD-binding_MO"/>
</dbReference>
<dbReference type="EMBL" id="SSMC01000003">
    <property type="protein sequence ID" value="THD66480.1"/>
    <property type="molecule type" value="Genomic_DNA"/>
</dbReference>
<evidence type="ECO:0000256" key="5">
    <source>
        <dbReference type="ARBA" id="ARBA00022857"/>
    </source>
</evidence>
<protein>
    <submittedName>
        <fullName evidence="8">NAD(P)/FAD-dependent oxidoreductase</fullName>
    </submittedName>
</protein>
<evidence type="ECO:0000313" key="8">
    <source>
        <dbReference type="EMBL" id="THD66480.1"/>
    </source>
</evidence>
<evidence type="ECO:0000313" key="9">
    <source>
        <dbReference type="Proteomes" id="UP000305939"/>
    </source>
</evidence>
<keyword evidence="9" id="KW-1185">Reference proteome</keyword>
<evidence type="ECO:0000256" key="4">
    <source>
        <dbReference type="ARBA" id="ARBA00022827"/>
    </source>
</evidence>
<dbReference type="OrthoDB" id="9778740at2"/>
<name>A0A4S3LY23_9FLAO</name>
<accession>A0A4S3LY23</accession>
<comment type="caution">
    <text evidence="8">The sequence shown here is derived from an EMBL/GenBank/DDBJ whole genome shotgun (WGS) entry which is preliminary data.</text>
</comment>
<dbReference type="Proteomes" id="UP000305939">
    <property type="component" value="Unassembled WGS sequence"/>
</dbReference>
<evidence type="ECO:0000256" key="6">
    <source>
        <dbReference type="ARBA" id="ARBA00023002"/>
    </source>
</evidence>